<proteinExistence type="predicted"/>
<dbReference type="EMBL" id="CM004481">
    <property type="protein sequence ID" value="OCT65768.1"/>
    <property type="molecule type" value="Genomic_DNA"/>
</dbReference>
<evidence type="ECO:0000313" key="2">
    <source>
        <dbReference type="Proteomes" id="UP000694892"/>
    </source>
</evidence>
<reference evidence="2" key="1">
    <citation type="journal article" date="2016" name="Nature">
        <title>Genome evolution in the allotetraploid frog Xenopus laevis.</title>
        <authorList>
            <person name="Session A.M."/>
            <person name="Uno Y."/>
            <person name="Kwon T."/>
            <person name="Chapman J.A."/>
            <person name="Toyoda A."/>
            <person name="Takahashi S."/>
            <person name="Fukui A."/>
            <person name="Hikosaka A."/>
            <person name="Suzuki A."/>
            <person name="Kondo M."/>
            <person name="van Heeringen S.J."/>
            <person name="Quigley I."/>
            <person name="Heinz S."/>
            <person name="Ogino H."/>
            <person name="Ochi H."/>
            <person name="Hellsten U."/>
            <person name="Lyons J.B."/>
            <person name="Simakov O."/>
            <person name="Putnam N."/>
            <person name="Stites J."/>
            <person name="Kuroki Y."/>
            <person name="Tanaka T."/>
            <person name="Michiue T."/>
            <person name="Watanabe M."/>
            <person name="Bogdanovic O."/>
            <person name="Lister R."/>
            <person name="Georgiou G."/>
            <person name="Paranjpe S.S."/>
            <person name="van Kruijsbergen I."/>
            <person name="Shu S."/>
            <person name="Carlson J."/>
            <person name="Kinoshita T."/>
            <person name="Ohta Y."/>
            <person name="Mawaribuchi S."/>
            <person name="Jenkins J."/>
            <person name="Grimwood J."/>
            <person name="Schmutz J."/>
            <person name="Mitros T."/>
            <person name="Mozaffari S.V."/>
            <person name="Suzuki Y."/>
            <person name="Haramoto Y."/>
            <person name="Yamamoto T.S."/>
            <person name="Takagi C."/>
            <person name="Heald R."/>
            <person name="Miller K."/>
            <person name="Haudenschild C."/>
            <person name="Kitzman J."/>
            <person name="Nakayama T."/>
            <person name="Izutsu Y."/>
            <person name="Robert J."/>
            <person name="Fortriede J."/>
            <person name="Burns K."/>
            <person name="Lotay V."/>
            <person name="Karimi K."/>
            <person name="Yasuoka Y."/>
            <person name="Dichmann D.S."/>
            <person name="Flajnik M.F."/>
            <person name="Houston D.W."/>
            <person name="Shendure J."/>
            <person name="DuPasquier L."/>
            <person name="Vize P.D."/>
            <person name="Zorn A.M."/>
            <person name="Ito M."/>
            <person name="Marcotte E.M."/>
            <person name="Wallingford J.B."/>
            <person name="Ito Y."/>
            <person name="Asashima M."/>
            <person name="Ueno N."/>
            <person name="Matsuda Y."/>
            <person name="Veenstra G.J."/>
            <person name="Fujiyama A."/>
            <person name="Harland R.M."/>
            <person name="Taira M."/>
            <person name="Rokhsar D.S."/>
        </authorList>
    </citation>
    <scope>NUCLEOTIDE SEQUENCE [LARGE SCALE GENOMIC DNA]</scope>
    <source>
        <strain evidence="2">J</strain>
    </source>
</reference>
<dbReference type="AlphaFoldDB" id="A0A974C3B4"/>
<protein>
    <submittedName>
        <fullName evidence="1">Uncharacterized protein</fullName>
    </submittedName>
</protein>
<dbReference type="Proteomes" id="UP000694892">
    <property type="component" value="Chromosome 8S"/>
</dbReference>
<accession>A0A974C3B4</accession>
<gene>
    <name evidence="1" type="ORF">XELAEV_18042012mg</name>
</gene>
<evidence type="ECO:0000313" key="1">
    <source>
        <dbReference type="EMBL" id="OCT65768.1"/>
    </source>
</evidence>
<sequence length="109" mass="12941">MKYLSHVRKECPWGCGVEESQEHFLVDCSVSNSLYEGVLKVLGIYNICANDYAERAYRIIHRKHRYNQETVFIILSVIQYHLWSIRCMKTFGKDNQSIDQTIRKILREI</sequence>
<feature type="non-terminal residue" evidence="1">
    <location>
        <position position="109"/>
    </location>
</feature>
<organism evidence="1 2">
    <name type="scientific">Xenopus laevis</name>
    <name type="common">African clawed frog</name>
    <dbReference type="NCBI Taxonomy" id="8355"/>
    <lineage>
        <taxon>Eukaryota</taxon>
        <taxon>Metazoa</taxon>
        <taxon>Chordata</taxon>
        <taxon>Craniata</taxon>
        <taxon>Vertebrata</taxon>
        <taxon>Euteleostomi</taxon>
        <taxon>Amphibia</taxon>
        <taxon>Batrachia</taxon>
        <taxon>Anura</taxon>
        <taxon>Pipoidea</taxon>
        <taxon>Pipidae</taxon>
        <taxon>Xenopodinae</taxon>
        <taxon>Xenopus</taxon>
        <taxon>Xenopus</taxon>
    </lineage>
</organism>
<name>A0A974C3B4_XENLA</name>